<organism evidence="2 3">
    <name type="scientific">Mycolicibacterium moriokaense</name>
    <dbReference type="NCBI Taxonomy" id="39691"/>
    <lineage>
        <taxon>Bacteria</taxon>
        <taxon>Bacillati</taxon>
        <taxon>Actinomycetota</taxon>
        <taxon>Actinomycetes</taxon>
        <taxon>Mycobacteriales</taxon>
        <taxon>Mycobacteriaceae</taxon>
        <taxon>Mycolicibacterium</taxon>
    </lineage>
</organism>
<feature type="region of interest" description="Disordered" evidence="1">
    <location>
        <begin position="63"/>
        <end position="108"/>
    </location>
</feature>
<reference evidence="2 3" key="1">
    <citation type="journal article" date="2019" name="Emerg. Microbes Infect.">
        <title>Comprehensive subspecies identification of 175 nontuberculous mycobacteria species based on 7547 genomic profiles.</title>
        <authorList>
            <person name="Matsumoto Y."/>
            <person name="Kinjo T."/>
            <person name="Motooka D."/>
            <person name="Nabeya D."/>
            <person name="Jung N."/>
            <person name="Uechi K."/>
            <person name="Horii T."/>
            <person name="Iida T."/>
            <person name="Fujita J."/>
            <person name="Nakamura S."/>
        </authorList>
    </citation>
    <scope>NUCLEOTIDE SEQUENCE [LARGE SCALE GENOMIC DNA]</scope>
    <source>
        <strain evidence="2 3">JCM 6375</strain>
    </source>
</reference>
<sequence length="108" mass="11936">MGLRGHARGPDERGNTYRDGVPAGGVALIDIHLGVRTAHAHNRYDLGGIADGMREPRRHLGHADRCRAERHQCHTKQDKEPAHPYMLGRGRAPIEEATRRHARSVGIG</sequence>
<protein>
    <submittedName>
        <fullName evidence="2">Uncharacterized protein</fullName>
    </submittedName>
</protein>
<feature type="region of interest" description="Disordered" evidence="1">
    <location>
        <begin position="1"/>
        <end position="21"/>
    </location>
</feature>
<dbReference type="EMBL" id="AP022560">
    <property type="protein sequence ID" value="BBX05183.1"/>
    <property type="molecule type" value="Genomic_DNA"/>
</dbReference>
<dbReference type="AlphaFoldDB" id="A0AAD1HJE4"/>
<accession>A0AAD1HJE4</accession>
<proteinExistence type="predicted"/>
<dbReference type="Proteomes" id="UP000466681">
    <property type="component" value="Chromosome"/>
</dbReference>
<dbReference type="KEGG" id="mmor:MMOR_61190"/>
<name>A0AAD1HJE4_9MYCO</name>
<keyword evidence="3" id="KW-1185">Reference proteome</keyword>
<evidence type="ECO:0000313" key="3">
    <source>
        <dbReference type="Proteomes" id="UP000466681"/>
    </source>
</evidence>
<feature type="compositionally biased region" description="Basic and acidic residues" evidence="1">
    <location>
        <begin position="63"/>
        <end position="82"/>
    </location>
</feature>
<evidence type="ECO:0000313" key="2">
    <source>
        <dbReference type="EMBL" id="BBX05183.1"/>
    </source>
</evidence>
<gene>
    <name evidence="2" type="ORF">MMOR_61190</name>
</gene>
<evidence type="ECO:0000256" key="1">
    <source>
        <dbReference type="SAM" id="MobiDB-lite"/>
    </source>
</evidence>